<evidence type="ECO:0000256" key="2">
    <source>
        <dbReference type="ARBA" id="ARBA00022723"/>
    </source>
</evidence>
<dbReference type="Pfam" id="PF04082">
    <property type="entry name" value="Fungal_trans"/>
    <property type="match status" value="1"/>
</dbReference>
<dbReference type="AlphaFoldDB" id="A0A319DF54"/>
<dbReference type="STRING" id="1448320.A0A319DF54"/>
<dbReference type="GO" id="GO:0003677">
    <property type="term" value="F:DNA binding"/>
    <property type="evidence" value="ECO:0007669"/>
    <property type="project" value="UniProtKB-KW"/>
</dbReference>
<dbReference type="VEuPathDB" id="FungiDB:BO71DRAFT_428568"/>
<name>A0A319DF54_9EURO</name>
<keyword evidence="5" id="KW-0804">Transcription</keyword>
<dbReference type="SMART" id="SM00906">
    <property type="entry name" value="Fungal_trans"/>
    <property type="match status" value="1"/>
</dbReference>
<evidence type="ECO:0000313" key="11">
    <source>
        <dbReference type="Proteomes" id="UP000247810"/>
    </source>
</evidence>
<dbReference type="CDD" id="cd12148">
    <property type="entry name" value="fungal_TF_MHR"/>
    <property type="match status" value="1"/>
</dbReference>
<comment type="subcellular location">
    <subcellularLocation>
        <location evidence="1">Nucleus</location>
    </subcellularLocation>
</comment>
<keyword evidence="4" id="KW-0238">DNA-binding</keyword>
<evidence type="ECO:0000256" key="1">
    <source>
        <dbReference type="ARBA" id="ARBA00004123"/>
    </source>
</evidence>
<feature type="domain" description="Xylanolytic transcriptional activator regulatory" evidence="9">
    <location>
        <begin position="272"/>
        <end position="340"/>
    </location>
</feature>
<keyword evidence="11" id="KW-1185">Reference proteome</keyword>
<dbReference type="PANTHER" id="PTHR31001">
    <property type="entry name" value="UNCHARACTERIZED TRANSCRIPTIONAL REGULATORY PROTEIN"/>
    <property type="match status" value="1"/>
</dbReference>
<organism evidence="10 11">
    <name type="scientific">Aspergillus ellipticus CBS 707.79</name>
    <dbReference type="NCBI Taxonomy" id="1448320"/>
    <lineage>
        <taxon>Eukaryota</taxon>
        <taxon>Fungi</taxon>
        <taxon>Dikarya</taxon>
        <taxon>Ascomycota</taxon>
        <taxon>Pezizomycotina</taxon>
        <taxon>Eurotiomycetes</taxon>
        <taxon>Eurotiomycetidae</taxon>
        <taxon>Eurotiales</taxon>
        <taxon>Aspergillaceae</taxon>
        <taxon>Aspergillus</taxon>
        <taxon>Aspergillus subgen. Circumdati</taxon>
    </lineage>
</organism>
<evidence type="ECO:0000313" key="10">
    <source>
        <dbReference type="EMBL" id="PYH95976.1"/>
    </source>
</evidence>
<dbReference type="OrthoDB" id="5344325at2759"/>
<evidence type="ECO:0000256" key="6">
    <source>
        <dbReference type="ARBA" id="ARBA00023242"/>
    </source>
</evidence>
<evidence type="ECO:0000256" key="4">
    <source>
        <dbReference type="ARBA" id="ARBA00023125"/>
    </source>
</evidence>
<feature type="compositionally biased region" description="Polar residues" evidence="7">
    <location>
        <begin position="63"/>
        <end position="78"/>
    </location>
</feature>
<feature type="region of interest" description="Disordered" evidence="7">
    <location>
        <begin position="555"/>
        <end position="582"/>
    </location>
</feature>
<dbReference type="GO" id="GO:0008270">
    <property type="term" value="F:zinc ion binding"/>
    <property type="evidence" value="ECO:0007669"/>
    <property type="project" value="InterPro"/>
</dbReference>
<evidence type="ECO:0008006" key="12">
    <source>
        <dbReference type="Google" id="ProtNLM"/>
    </source>
</evidence>
<evidence type="ECO:0000256" key="3">
    <source>
        <dbReference type="ARBA" id="ARBA00023015"/>
    </source>
</evidence>
<dbReference type="GO" id="GO:0009893">
    <property type="term" value="P:positive regulation of metabolic process"/>
    <property type="evidence" value="ECO:0007669"/>
    <property type="project" value="UniProtKB-ARBA"/>
</dbReference>
<sequence length="640" mass="70906">MADQAGAKKSVRLATACTECQRRKQKASTRPCSREWPCNHCHARRIAHLCKFDPKKVLKASKPVSNDLRTPDTPSRNNADPEPDSLSSNSVSTIAVGDGFRRLGYLRDDENLLGEGAEQYRSAAISPNHHGSISSEMEKAIRSIPPKPYTDMLVQHFLSDMNEQYYCLYPPTFSHDYSTWWMGKAKGQTLTPEFTCLLLHVCACTVLYLDPEARQKLESELGESCQSLAEQYHHTAKQLSSTIAPGKGGLVQVQQLFLNAVWYKTEALFVGSWHALGAAIHEAQESSSKAKVSEFEREMRRRIWCILYTWDWQMSLFLSRPFIINSNYCSFELPSIRLETSDSGADVPSPITHIVLECQLGQTISTIPGVMGGIITPIQAISVQQEIEKWFDSFPPPYRLMDPDTHWDNSHYYVTMQRHQLHAIGYVVMLMPLKPCLTKDVDHGKPSIEKSLRPTAVDCALKLMESARQLLAHMLPANAKFHFAPFLIFDTAAFLCSAVIHDSSRSLPQRDKVVEAIGLALNALEQISHSTKTGAICYAVLTRLASSTPLSPEEKVSVSSISPEGSLDGPPTPATQPGLNTLAGDAYASPSSNFNLSFPLGLTPSEITGLSDIPNIDLGELGQIWDWDNLDLGFSNPAII</sequence>
<dbReference type="InterPro" id="IPR036864">
    <property type="entry name" value="Zn2-C6_fun-type_DNA-bd_sf"/>
</dbReference>
<dbReference type="GO" id="GO:0005634">
    <property type="term" value="C:nucleus"/>
    <property type="evidence" value="ECO:0007669"/>
    <property type="project" value="UniProtKB-SubCell"/>
</dbReference>
<feature type="region of interest" description="Disordered" evidence="7">
    <location>
        <begin position="61"/>
        <end position="91"/>
    </location>
</feature>
<gene>
    <name evidence="10" type="ORF">BO71DRAFT_428568</name>
</gene>
<dbReference type="PANTHER" id="PTHR31001:SF84">
    <property type="entry name" value="FUNGAL SPECIFIC TRANSCRIPTION FACTOR"/>
    <property type="match status" value="1"/>
</dbReference>
<dbReference type="InterPro" id="IPR001138">
    <property type="entry name" value="Zn2Cys6_DnaBD"/>
</dbReference>
<feature type="domain" description="Zn(2)-C6 fungal-type" evidence="8">
    <location>
        <begin position="11"/>
        <end position="61"/>
    </location>
</feature>
<dbReference type="SMART" id="SM00066">
    <property type="entry name" value="GAL4"/>
    <property type="match status" value="1"/>
</dbReference>
<dbReference type="GO" id="GO:0006351">
    <property type="term" value="P:DNA-templated transcription"/>
    <property type="evidence" value="ECO:0007669"/>
    <property type="project" value="InterPro"/>
</dbReference>
<keyword evidence="2" id="KW-0479">Metal-binding</keyword>
<evidence type="ECO:0000259" key="9">
    <source>
        <dbReference type="SMART" id="SM00906"/>
    </source>
</evidence>
<accession>A0A319DF54</accession>
<dbReference type="GO" id="GO:0000981">
    <property type="term" value="F:DNA-binding transcription factor activity, RNA polymerase II-specific"/>
    <property type="evidence" value="ECO:0007669"/>
    <property type="project" value="InterPro"/>
</dbReference>
<proteinExistence type="predicted"/>
<evidence type="ECO:0000256" key="5">
    <source>
        <dbReference type="ARBA" id="ARBA00023163"/>
    </source>
</evidence>
<dbReference type="Gene3D" id="4.10.240.10">
    <property type="entry name" value="Zn(2)-C6 fungal-type DNA-binding domain"/>
    <property type="match status" value="1"/>
</dbReference>
<evidence type="ECO:0000259" key="8">
    <source>
        <dbReference type="SMART" id="SM00066"/>
    </source>
</evidence>
<keyword evidence="3" id="KW-0805">Transcription regulation</keyword>
<protein>
    <recommendedName>
        <fullName evidence="12">Zn(2)-C6 fungal-type domain-containing protein</fullName>
    </recommendedName>
</protein>
<evidence type="ECO:0000256" key="7">
    <source>
        <dbReference type="SAM" id="MobiDB-lite"/>
    </source>
</evidence>
<dbReference type="CDD" id="cd00067">
    <property type="entry name" value="GAL4"/>
    <property type="match status" value="1"/>
</dbReference>
<dbReference type="InterPro" id="IPR050613">
    <property type="entry name" value="Sec_Metabolite_Reg"/>
</dbReference>
<dbReference type="InterPro" id="IPR007219">
    <property type="entry name" value="XnlR_reg_dom"/>
</dbReference>
<dbReference type="EMBL" id="KZ825845">
    <property type="protein sequence ID" value="PYH95976.1"/>
    <property type="molecule type" value="Genomic_DNA"/>
</dbReference>
<dbReference type="Proteomes" id="UP000247810">
    <property type="component" value="Unassembled WGS sequence"/>
</dbReference>
<keyword evidence="6" id="KW-0539">Nucleus</keyword>
<reference evidence="10 11" key="1">
    <citation type="submission" date="2018-02" db="EMBL/GenBank/DDBJ databases">
        <title>The genomes of Aspergillus section Nigri reveals drivers in fungal speciation.</title>
        <authorList>
            <consortium name="DOE Joint Genome Institute"/>
            <person name="Vesth T.C."/>
            <person name="Nybo J."/>
            <person name="Theobald S."/>
            <person name="Brandl J."/>
            <person name="Frisvad J.C."/>
            <person name="Nielsen K.F."/>
            <person name="Lyhne E.K."/>
            <person name="Kogle M.E."/>
            <person name="Kuo A."/>
            <person name="Riley R."/>
            <person name="Clum A."/>
            <person name="Nolan M."/>
            <person name="Lipzen A."/>
            <person name="Salamov A."/>
            <person name="Henrissat B."/>
            <person name="Wiebenga A."/>
            <person name="De vries R.P."/>
            <person name="Grigoriev I.V."/>
            <person name="Mortensen U.H."/>
            <person name="Andersen M.R."/>
            <person name="Baker S.E."/>
        </authorList>
    </citation>
    <scope>NUCLEOTIDE SEQUENCE [LARGE SCALE GENOMIC DNA]</scope>
    <source>
        <strain evidence="10 11">CBS 707.79</strain>
    </source>
</reference>